<dbReference type="Proteomes" id="UP001168098">
    <property type="component" value="Unassembled WGS sequence"/>
</dbReference>
<dbReference type="EMBL" id="JARBHA010000008">
    <property type="protein sequence ID" value="KAJ9693715.1"/>
    <property type="molecule type" value="Genomic_DNA"/>
</dbReference>
<name>A0AA39DS70_VITRO</name>
<keyword evidence="2" id="KW-1185">Reference proteome</keyword>
<evidence type="ECO:0000313" key="2">
    <source>
        <dbReference type="Proteomes" id="UP001168098"/>
    </source>
</evidence>
<accession>A0AA39DS70</accession>
<comment type="caution">
    <text evidence="1">The sequence shown here is derived from an EMBL/GenBank/DDBJ whole genome shotgun (WGS) entry which is preliminary data.</text>
</comment>
<protein>
    <submittedName>
        <fullName evidence="1">Uncharacterized protein</fullName>
    </submittedName>
</protein>
<sequence>MVSNIFCAIESDEDDEFDDADSKAGSDDFELLELEETWT</sequence>
<reference evidence="1 2" key="1">
    <citation type="journal article" date="2023" name="BMC Biotechnol.">
        <title>Vitis rotundifolia cv Carlos genome sequencing.</title>
        <authorList>
            <person name="Huff M."/>
            <person name="Hulse-Kemp A."/>
            <person name="Scheffler B."/>
            <person name="Youngblood R."/>
            <person name="Simpson S."/>
            <person name="Babiker E."/>
            <person name="Staton M."/>
        </authorList>
    </citation>
    <scope>NUCLEOTIDE SEQUENCE [LARGE SCALE GENOMIC DNA]</scope>
    <source>
        <tissue evidence="1">Leaf</tissue>
    </source>
</reference>
<proteinExistence type="predicted"/>
<gene>
    <name evidence="1" type="ORF">PVL29_009596</name>
</gene>
<organism evidence="1 2">
    <name type="scientific">Vitis rotundifolia</name>
    <name type="common">Muscadine grape</name>
    <dbReference type="NCBI Taxonomy" id="103349"/>
    <lineage>
        <taxon>Eukaryota</taxon>
        <taxon>Viridiplantae</taxon>
        <taxon>Streptophyta</taxon>
        <taxon>Embryophyta</taxon>
        <taxon>Tracheophyta</taxon>
        <taxon>Spermatophyta</taxon>
        <taxon>Magnoliopsida</taxon>
        <taxon>eudicotyledons</taxon>
        <taxon>Gunneridae</taxon>
        <taxon>Pentapetalae</taxon>
        <taxon>rosids</taxon>
        <taxon>Vitales</taxon>
        <taxon>Vitaceae</taxon>
        <taxon>Viteae</taxon>
        <taxon>Vitis</taxon>
    </lineage>
</organism>
<dbReference type="AlphaFoldDB" id="A0AA39DS70"/>
<evidence type="ECO:0000313" key="1">
    <source>
        <dbReference type="EMBL" id="KAJ9693715.1"/>
    </source>
</evidence>